<dbReference type="Pfam" id="PF14322">
    <property type="entry name" value="SusD-like_3"/>
    <property type="match status" value="1"/>
</dbReference>
<keyword evidence="4" id="KW-0472">Membrane</keyword>
<evidence type="ECO:0000256" key="5">
    <source>
        <dbReference type="ARBA" id="ARBA00023237"/>
    </source>
</evidence>
<evidence type="ECO:0000313" key="9">
    <source>
        <dbReference type="EMBL" id="OUP35531.1"/>
    </source>
</evidence>
<dbReference type="PROSITE" id="PS51257">
    <property type="entry name" value="PROKAR_LIPOPROTEIN"/>
    <property type="match status" value="1"/>
</dbReference>
<gene>
    <name evidence="9" type="ORF">B5F24_04875</name>
</gene>
<evidence type="ECO:0000256" key="2">
    <source>
        <dbReference type="ARBA" id="ARBA00006275"/>
    </source>
</evidence>
<reference evidence="10" key="1">
    <citation type="submission" date="2017-04" db="EMBL/GenBank/DDBJ databases">
        <title>Function of individual gut microbiota members based on whole genome sequencing of pure cultures obtained from chicken caecum.</title>
        <authorList>
            <person name="Medvecky M."/>
            <person name="Cejkova D."/>
            <person name="Polansky O."/>
            <person name="Karasova D."/>
            <person name="Kubasova T."/>
            <person name="Cizek A."/>
            <person name="Rychlik I."/>
        </authorList>
    </citation>
    <scope>NUCLEOTIDE SEQUENCE [LARGE SCALE GENOMIC DNA]</scope>
    <source>
        <strain evidence="10">An189</strain>
    </source>
</reference>
<sequence length="551" mass="63478">MMTTLYKRLAIMPMIAFCSAFLFTSCDDFLAETTYDFYDEQDFYKDVSELELAVNGAFEVLSQKMTYGHFMLVNDCDTDLSHIKGSGTGQVARDLGHYNIYTAHTWVESAWGFYYTGIDRVNRIMANKDRVALPDDASKATFKRLIAEAKFLRGICYFDLVRMWGDVPLKLTPSDKTENFAMARTDREEVYQQIVEDLQAAADDLPWHDELSSYEGRPTKGAAMGLLARAYLFRAGYSLRQNGKMERSDKYLEYYGKVKEICAELINSHHHSLNSSYEKVFKNVCENVLEPNEVMYEVQFYNPSGEDTHSSKIGSYNSPEIDRNSSYGLGNSFIKTTHFAYDWYEQGDIRRETAIATFKIDASDKIIQIPRKKSYTWAPGKWRRNWIPGPPKDLENMDINFILLRYSDVLLMYVEAVNEISGQLDQLALECLNQIRRRAYGYAPTTAEPAIDFTNADFSGPQSVRDYLFIERARELCFEGFRRFDLIRWNKLAEVLDDFALKFNAAVADGTLDAYVWAAGEYFQEGKHELYPIPSYEIRETKGSLVQNPNY</sequence>
<feature type="domain" description="SusD-like N-terminal" evidence="8">
    <location>
        <begin position="72"/>
        <end position="232"/>
    </location>
</feature>
<feature type="domain" description="RagB/SusD" evidence="7">
    <location>
        <begin position="391"/>
        <end position="551"/>
    </location>
</feature>
<dbReference type="Gene3D" id="1.25.40.390">
    <property type="match status" value="1"/>
</dbReference>
<dbReference type="InterPro" id="IPR033985">
    <property type="entry name" value="SusD-like_N"/>
</dbReference>
<feature type="signal peptide" evidence="6">
    <location>
        <begin position="1"/>
        <end position="22"/>
    </location>
</feature>
<dbReference type="Pfam" id="PF07980">
    <property type="entry name" value="SusD_RagB"/>
    <property type="match status" value="1"/>
</dbReference>
<dbReference type="CDD" id="cd08977">
    <property type="entry name" value="SusD"/>
    <property type="match status" value="1"/>
</dbReference>
<name>A0A1Y4JZU6_9BACE</name>
<evidence type="ECO:0000256" key="1">
    <source>
        <dbReference type="ARBA" id="ARBA00004442"/>
    </source>
</evidence>
<evidence type="ECO:0000256" key="4">
    <source>
        <dbReference type="ARBA" id="ARBA00023136"/>
    </source>
</evidence>
<dbReference type="Proteomes" id="UP000196587">
    <property type="component" value="Unassembled WGS sequence"/>
</dbReference>
<evidence type="ECO:0000259" key="8">
    <source>
        <dbReference type="Pfam" id="PF14322"/>
    </source>
</evidence>
<comment type="caution">
    <text evidence="9">The sequence shown here is derived from an EMBL/GenBank/DDBJ whole genome shotgun (WGS) entry which is preliminary data.</text>
</comment>
<evidence type="ECO:0000256" key="3">
    <source>
        <dbReference type="ARBA" id="ARBA00022729"/>
    </source>
</evidence>
<dbReference type="SUPFAM" id="SSF48452">
    <property type="entry name" value="TPR-like"/>
    <property type="match status" value="1"/>
</dbReference>
<organism evidence="9 10">
    <name type="scientific">Bacteroides clarus</name>
    <dbReference type="NCBI Taxonomy" id="626929"/>
    <lineage>
        <taxon>Bacteria</taxon>
        <taxon>Pseudomonadati</taxon>
        <taxon>Bacteroidota</taxon>
        <taxon>Bacteroidia</taxon>
        <taxon>Bacteroidales</taxon>
        <taxon>Bacteroidaceae</taxon>
        <taxon>Bacteroides</taxon>
    </lineage>
</organism>
<dbReference type="EMBL" id="NFKE01000003">
    <property type="protein sequence ID" value="OUP35531.1"/>
    <property type="molecule type" value="Genomic_DNA"/>
</dbReference>
<dbReference type="GO" id="GO:0009279">
    <property type="term" value="C:cell outer membrane"/>
    <property type="evidence" value="ECO:0007669"/>
    <property type="project" value="UniProtKB-SubCell"/>
</dbReference>
<evidence type="ECO:0000313" key="10">
    <source>
        <dbReference type="Proteomes" id="UP000196587"/>
    </source>
</evidence>
<dbReference type="InterPro" id="IPR011990">
    <property type="entry name" value="TPR-like_helical_dom_sf"/>
</dbReference>
<comment type="subcellular location">
    <subcellularLocation>
        <location evidence="1">Cell outer membrane</location>
    </subcellularLocation>
</comment>
<evidence type="ECO:0000256" key="6">
    <source>
        <dbReference type="SAM" id="SignalP"/>
    </source>
</evidence>
<evidence type="ECO:0000259" key="7">
    <source>
        <dbReference type="Pfam" id="PF07980"/>
    </source>
</evidence>
<accession>A0A1Y4JZU6</accession>
<proteinExistence type="inferred from homology"/>
<comment type="similarity">
    <text evidence="2">Belongs to the SusD family.</text>
</comment>
<protein>
    <submittedName>
        <fullName evidence="9">RagB/SusD family nutrient uptake outer membrane protein</fullName>
    </submittedName>
</protein>
<keyword evidence="3 6" id="KW-0732">Signal</keyword>
<feature type="chain" id="PRO_5012328064" evidence="6">
    <location>
        <begin position="23"/>
        <end position="551"/>
    </location>
</feature>
<dbReference type="InterPro" id="IPR012944">
    <property type="entry name" value="SusD_RagB_dom"/>
</dbReference>
<keyword evidence="5" id="KW-0998">Cell outer membrane</keyword>
<dbReference type="AlphaFoldDB" id="A0A1Y4JZU6"/>